<dbReference type="RefSeq" id="WP_346133080.1">
    <property type="nucleotide sequence ID" value="NZ_BAABBE010000017.1"/>
</dbReference>
<dbReference type="Proteomes" id="UP001500711">
    <property type="component" value="Unassembled WGS sequence"/>
</dbReference>
<accession>A0ABP7BJK5</accession>
<name>A0ABP7BJK5_9PSEU</name>
<keyword evidence="2" id="KW-1185">Reference proteome</keyword>
<dbReference type="EMBL" id="BAABBE010000017">
    <property type="protein sequence ID" value="GAA3662616.1"/>
    <property type="molecule type" value="Genomic_DNA"/>
</dbReference>
<dbReference type="SUPFAM" id="SSF63882">
    <property type="entry name" value="MoeA N-terminal region -like"/>
    <property type="match status" value="1"/>
</dbReference>
<proteinExistence type="predicted"/>
<dbReference type="InterPro" id="IPR036135">
    <property type="entry name" value="MoeA_linker/N_sf"/>
</dbReference>
<sequence>MNMPWNLARQTAREAAKPLEAVEVALPDALGLALASGVRALASQPTCDTSAMDATRWPDQGRGSWWHGWPLVTRCRGCGCARARRSGWRRVRRCRTGRTR</sequence>
<gene>
    <name evidence="1" type="ORF">GCM10022267_56020</name>
</gene>
<evidence type="ECO:0000313" key="1">
    <source>
        <dbReference type="EMBL" id="GAA3662616.1"/>
    </source>
</evidence>
<evidence type="ECO:0000313" key="2">
    <source>
        <dbReference type="Proteomes" id="UP001500711"/>
    </source>
</evidence>
<protein>
    <submittedName>
        <fullName evidence="1">Uncharacterized protein</fullName>
    </submittedName>
</protein>
<reference evidence="2" key="1">
    <citation type="journal article" date="2019" name="Int. J. Syst. Evol. Microbiol.">
        <title>The Global Catalogue of Microorganisms (GCM) 10K type strain sequencing project: providing services to taxonomists for standard genome sequencing and annotation.</title>
        <authorList>
            <consortium name="The Broad Institute Genomics Platform"/>
            <consortium name="The Broad Institute Genome Sequencing Center for Infectious Disease"/>
            <person name="Wu L."/>
            <person name="Ma J."/>
        </authorList>
    </citation>
    <scope>NUCLEOTIDE SEQUENCE [LARGE SCALE GENOMIC DNA]</scope>
    <source>
        <strain evidence="2">JCM 17494</strain>
    </source>
</reference>
<organism evidence="1 2">
    <name type="scientific">Lentzea roselyniae</name>
    <dbReference type="NCBI Taxonomy" id="531940"/>
    <lineage>
        <taxon>Bacteria</taxon>
        <taxon>Bacillati</taxon>
        <taxon>Actinomycetota</taxon>
        <taxon>Actinomycetes</taxon>
        <taxon>Pseudonocardiales</taxon>
        <taxon>Pseudonocardiaceae</taxon>
        <taxon>Lentzea</taxon>
    </lineage>
</organism>
<comment type="caution">
    <text evidence="1">The sequence shown here is derived from an EMBL/GenBank/DDBJ whole genome shotgun (WGS) entry which is preliminary data.</text>
</comment>